<dbReference type="PANTHER" id="PTHR45916">
    <property type="entry name" value="STRUCTURAL MAINTENANCE OF CHROMOSOMES PROTEIN 5"/>
    <property type="match status" value="1"/>
</dbReference>
<dbReference type="EMBL" id="KK852639">
    <property type="protein sequence ID" value="KDR19631.1"/>
    <property type="molecule type" value="Genomic_DNA"/>
</dbReference>
<dbReference type="InParanoid" id="A0A067RH32"/>
<dbReference type="InterPro" id="IPR038729">
    <property type="entry name" value="Rad50/SbcC_AAA"/>
</dbReference>
<reference evidence="6 7" key="1">
    <citation type="journal article" date="2014" name="Nat. Commun.">
        <title>Molecular traces of alternative social organization in a termite genome.</title>
        <authorList>
            <person name="Terrapon N."/>
            <person name="Li C."/>
            <person name="Robertson H.M."/>
            <person name="Ji L."/>
            <person name="Meng X."/>
            <person name="Booth W."/>
            <person name="Chen Z."/>
            <person name="Childers C.P."/>
            <person name="Glastad K.M."/>
            <person name="Gokhale K."/>
            <person name="Gowin J."/>
            <person name="Gronenberg W."/>
            <person name="Hermansen R.A."/>
            <person name="Hu H."/>
            <person name="Hunt B.G."/>
            <person name="Huylmans A.K."/>
            <person name="Khalil S.M."/>
            <person name="Mitchell R.D."/>
            <person name="Munoz-Torres M.C."/>
            <person name="Mustard J.A."/>
            <person name="Pan H."/>
            <person name="Reese J.T."/>
            <person name="Scharf M.E."/>
            <person name="Sun F."/>
            <person name="Vogel H."/>
            <person name="Xiao J."/>
            <person name="Yang W."/>
            <person name="Yang Z."/>
            <person name="Yang Z."/>
            <person name="Zhou J."/>
            <person name="Zhu J."/>
            <person name="Brent C.S."/>
            <person name="Elsik C.G."/>
            <person name="Goodisman M.A."/>
            <person name="Liberles D.A."/>
            <person name="Roe R.M."/>
            <person name="Vargo E.L."/>
            <person name="Vilcinskas A."/>
            <person name="Wang J."/>
            <person name="Bornberg-Bauer E."/>
            <person name="Korb J."/>
            <person name="Zhang G."/>
            <person name="Liebig J."/>
        </authorList>
    </citation>
    <scope>NUCLEOTIDE SEQUENCE [LARGE SCALE GENOMIC DNA]</scope>
    <source>
        <tissue evidence="6">Whole organism</tissue>
    </source>
</reference>
<comment type="similarity">
    <text evidence="1">Belongs to the SMC family. SMC5 subfamily.</text>
</comment>
<keyword evidence="7" id="KW-1185">Reference proteome</keyword>
<evidence type="ECO:0000313" key="7">
    <source>
        <dbReference type="Proteomes" id="UP000027135"/>
    </source>
</evidence>
<evidence type="ECO:0000256" key="4">
    <source>
        <dbReference type="SAM" id="Coils"/>
    </source>
</evidence>
<dbReference type="GO" id="GO:0003697">
    <property type="term" value="F:single-stranded DNA binding"/>
    <property type="evidence" value="ECO:0007669"/>
    <property type="project" value="TreeGrafter"/>
</dbReference>
<dbReference type="GO" id="GO:0005634">
    <property type="term" value="C:nucleus"/>
    <property type="evidence" value="ECO:0007669"/>
    <property type="project" value="TreeGrafter"/>
</dbReference>
<dbReference type="OrthoDB" id="10254973at2759"/>
<sequence>MDGSIVRITLQDFMTYKKVVFDAGPNINLIIGPNGAGKSTIVCAMLLGLGGKPKLLGRTVALNSYIRTSCKIARIEIELKNSRGDNYVITRTITVDGKSSWQLGLTAATQKQVEDLVSKLNIQVYNLCQFLPQDRVADFSKMNPQQLLENTERCIGPAEMFEHHTQLKELHKQQVELEHQLKNVSGRLQSEKKINSRVEVEMVNMMEKKTLLQKVEELKQKRAWLLHNSMQSRVMKMKVDKKNATKYSAMHEKRYEPMERIIEAAKAKVKETERSLGAVNAEAKRKLAALTDMLESIEKTEDLIKENRQDCERKIQAEQLRQKEVSYLLQQINKLQNDLKGSTKESVNALRTELDVVKKQMNEKTDCISRLRHEREKHRSDLENITHKIGLQKEEQRKIQDVANQRLELLRRKHKDVYDAVMSLRENKNKFHHHIYDPMMLEINVTNPSDAKYIEKMIPHRDLLAFTCEDKEDMNSLVSIFRDQKNLKINVVHSGSEHRPFSSFKPNVPISNLRHLGFYTYVVDMITAPEPIMKYLCRMYHIHNIPVGDSSTFTCSDQVPGSFNYFFSDKHVFQVRCSKYSGEKSTNTSEIPDPFYLAISTNVQLLQQVQDKLIDLNGQKQQKISTLEDIQKQMHQIEVEMEEMRSRKHSLMERMEQLRTVEVKLSAKQRQWENLEQEKLDPELEKAKCRADNQLLVLKLTDQNVQMIKLFNHYDQSLIENQILHQELENVRNETTKREMESRHLLQKWNEAKMMALNIEEKLHEAEIELKRLFEEAKAMTGGVSPDDVEFEKFRSVFLGFGNTEEEVNREIQETKAKADCLRDANEMVIQDYEARKSQIVSLTADIQIREKESETLKEEMARISGLWLPPLRKLMSQFNKKYGECFARLGCVGEVTLFTGDDEKDYEQYGLNIKVKFRDGEQLQELTQRLQSGGERAVATAIYLISLQEITHVPFCCVDEINQGMDAINERMIFELMVTTSKRIGSAQYFFLTPKLLPSLLYDHTVVVRCIMNGAGALSSDDWNISDILRKKARLSRKQL</sequence>
<dbReference type="eggNOG" id="KOG0979">
    <property type="taxonomic scope" value="Eukaryota"/>
</dbReference>
<dbReference type="Proteomes" id="UP000027135">
    <property type="component" value="Unassembled WGS sequence"/>
</dbReference>
<feature type="domain" description="Rad50/SbcC-type AAA" evidence="5">
    <location>
        <begin position="7"/>
        <end position="221"/>
    </location>
</feature>
<dbReference type="PANTHER" id="PTHR45916:SF1">
    <property type="entry name" value="STRUCTURAL MAINTENANCE OF CHROMOSOMES PROTEIN 5"/>
    <property type="match status" value="1"/>
</dbReference>
<dbReference type="FunCoup" id="A0A067RH32">
    <property type="interactions" value="1889"/>
</dbReference>
<name>A0A067RH32_ZOONE</name>
<evidence type="ECO:0000256" key="3">
    <source>
        <dbReference type="ARBA" id="ARBA00023054"/>
    </source>
</evidence>
<dbReference type="SUPFAM" id="SSF52540">
    <property type="entry name" value="P-loop containing nucleoside triphosphate hydrolases"/>
    <property type="match status" value="1"/>
</dbReference>
<dbReference type="STRING" id="136037.A0A067RH32"/>
<protein>
    <recommendedName>
        <fullName evidence="2">Structural maintenance of chromosomes protein 5</fullName>
    </recommendedName>
</protein>
<dbReference type="OMA" id="RFWTSQP"/>
<proteinExistence type="inferred from homology"/>
<feature type="coiled-coil region" evidence="4">
    <location>
        <begin position="714"/>
        <end position="776"/>
    </location>
</feature>
<dbReference type="AlphaFoldDB" id="A0A067RH32"/>
<dbReference type="Pfam" id="PF13476">
    <property type="entry name" value="AAA_23"/>
    <property type="match status" value="1"/>
</dbReference>
<accession>A0A067RH32</accession>
<dbReference type="GO" id="GO:0000724">
    <property type="term" value="P:double-strand break repair via homologous recombination"/>
    <property type="evidence" value="ECO:0007669"/>
    <property type="project" value="TreeGrafter"/>
</dbReference>
<keyword evidence="3 4" id="KW-0175">Coiled coil</keyword>
<evidence type="ECO:0000256" key="2">
    <source>
        <dbReference type="ARBA" id="ARBA00018687"/>
    </source>
</evidence>
<evidence type="ECO:0000256" key="1">
    <source>
        <dbReference type="ARBA" id="ARBA00010171"/>
    </source>
</evidence>
<feature type="coiled-coil region" evidence="4">
    <location>
        <begin position="262"/>
        <end position="314"/>
    </location>
</feature>
<organism evidence="6 7">
    <name type="scientific">Zootermopsis nevadensis</name>
    <name type="common">Dampwood termite</name>
    <dbReference type="NCBI Taxonomy" id="136037"/>
    <lineage>
        <taxon>Eukaryota</taxon>
        <taxon>Metazoa</taxon>
        <taxon>Ecdysozoa</taxon>
        <taxon>Arthropoda</taxon>
        <taxon>Hexapoda</taxon>
        <taxon>Insecta</taxon>
        <taxon>Pterygota</taxon>
        <taxon>Neoptera</taxon>
        <taxon>Polyneoptera</taxon>
        <taxon>Dictyoptera</taxon>
        <taxon>Blattodea</taxon>
        <taxon>Blattoidea</taxon>
        <taxon>Termitoidae</taxon>
        <taxon>Termopsidae</taxon>
        <taxon>Zootermopsis</taxon>
    </lineage>
</organism>
<dbReference type="GO" id="GO:0030915">
    <property type="term" value="C:Smc5-Smc6 complex"/>
    <property type="evidence" value="ECO:0007669"/>
    <property type="project" value="TreeGrafter"/>
</dbReference>
<dbReference type="InterPro" id="IPR027417">
    <property type="entry name" value="P-loop_NTPase"/>
</dbReference>
<feature type="coiled-coil region" evidence="4">
    <location>
        <begin position="620"/>
        <end position="678"/>
    </location>
</feature>
<dbReference type="GO" id="GO:0016887">
    <property type="term" value="F:ATP hydrolysis activity"/>
    <property type="evidence" value="ECO:0007669"/>
    <property type="project" value="InterPro"/>
</dbReference>
<evidence type="ECO:0000259" key="5">
    <source>
        <dbReference type="Pfam" id="PF13476"/>
    </source>
</evidence>
<gene>
    <name evidence="6" type="ORF">L798_06150</name>
</gene>
<dbReference type="Gene3D" id="3.40.50.300">
    <property type="entry name" value="P-loop containing nucleotide triphosphate hydrolases"/>
    <property type="match status" value="2"/>
</dbReference>
<evidence type="ECO:0000313" key="6">
    <source>
        <dbReference type="EMBL" id="KDR19631.1"/>
    </source>
</evidence>